<dbReference type="NCBIfam" id="NF033749">
    <property type="entry name" value="bact_hemeryth"/>
    <property type="match status" value="1"/>
</dbReference>
<sequence>MPIAVWSRRYETGIELVDAQHQGLFEAVNRLADSFKEGQARNQVVACLDFLVAYTVEHFQTEERFMGEDAYPGLAAHADEHAQLMRQVQELQGRLVAGQPVTMDVTIFLVEWLTTHISGSDMRYAEFVREQRRG</sequence>
<dbReference type="AlphaFoldDB" id="A0A936K6L5"/>
<evidence type="ECO:0000256" key="1">
    <source>
        <dbReference type="ARBA" id="ARBA00010587"/>
    </source>
</evidence>
<dbReference type="InterPro" id="IPR012312">
    <property type="entry name" value="Hemerythrin-like"/>
</dbReference>
<gene>
    <name evidence="6" type="ORF">IPN91_15000</name>
</gene>
<dbReference type="PANTHER" id="PTHR37164:SF1">
    <property type="entry name" value="BACTERIOHEMERYTHRIN"/>
    <property type="match status" value="1"/>
</dbReference>
<evidence type="ECO:0000256" key="4">
    <source>
        <dbReference type="ARBA" id="ARBA00023004"/>
    </source>
</evidence>
<dbReference type="GO" id="GO:0046872">
    <property type="term" value="F:metal ion binding"/>
    <property type="evidence" value="ECO:0007669"/>
    <property type="project" value="UniProtKB-KW"/>
</dbReference>
<dbReference type="InterPro" id="IPR016131">
    <property type="entry name" value="Haemerythrin_Fe_BS"/>
</dbReference>
<dbReference type="NCBIfam" id="TIGR02481">
    <property type="entry name" value="hemeryth_dom"/>
    <property type="match status" value="1"/>
</dbReference>
<dbReference type="GO" id="GO:0005344">
    <property type="term" value="F:oxygen carrier activity"/>
    <property type="evidence" value="ECO:0007669"/>
    <property type="project" value="UniProtKB-KW"/>
</dbReference>
<protein>
    <submittedName>
        <fullName evidence="6">Hemerythrin family protein</fullName>
    </submittedName>
</protein>
<dbReference type="EMBL" id="JADKCH010000033">
    <property type="protein sequence ID" value="MBK8573888.1"/>
    <property type="molecule type" value="Genomic_DNA"/>
</dbReference>
<dbReference type="SUPFAM" id="SSF47188">
    <property type="entry name" value="Hemerythrin-like"/>
    <property type="match status" value="1"/>
</dbReference>
<reference evidence="6 7" key="1">
    <citation type="submission" date="2020-10" db="EMBL/GenBank/DDBJ databases">
        <title>Connecting structure to function with the recovery of over 1000 high-quality activated sludge metagenome-assembled genomes encoding full-length rRNA genes using long-read sequencing.</title>
        <authorList>
            <person name="Singleton C.M."/>
            <person name="Petriglieri F."/>
            <person name="Kristensen J.M."/>
            <person name="Kirkegaard R.H."/>
            <person name="Michaelsen T.Y."/>
            <person name="Andersen M.H."/>
            <person name="Karst S.M."/>
            <person name="Dueholm M.S."/>
            <person name="Nielsen P.H."/>
            <person name="Albertsen M."/>
        </authorList>
    </citation>
    <scope>NUCLEOTIDE SEQUENCE [LARGE SCALE GENOMIC DNA]</scope>
    <source>
        <strain evidence="6">OdNE_18-Q3-R46-58_MAXAC.008</strain>
    </source>
</reference>
<evidence type="ECO:0000256" key="3">
    <source>
        <dbReference type="ARBA" id="ARBA00022723"/>
    </source>
</evidence>
<dbReference type="InterPro" id="IPR035938">
    <property type="entry name" value="Hemerythrin-like_sf"/>
</dbReference>
<dbReference type="Pfam" id="PF01814">
    <property type="entry name" value="Hemerythrin"/>
    <property type="match status" value="1"/>
</dbReference>
<dbReference type="InterPro" id="IPR012827">
    <property type="entry name" value="Hemerythrin_metal-bd"/>
</dbReference>
<dbReference type="Gene3D" id="1.20.120.50">
    <property type="entry name" value="Hemerythrin-like"/>
    <property type="match status" value="1"/>
</dbReference>
<organism evidence="6 7">
    <name type="scientific">Candidatus Geothrix odensensis</name>
    <dbReference type="NCBI Taxonomy" id="2954440"/>
    <lineage>
        <taxon>Bacteria</taxon>
        <taxon>Pseudomonadati</taxon>
        <taxon>Acidobacteriota</taxon>
        <taxon>Holophagae</taxon>
        <taxon>Holophagales</taxon>
        <taxon>Holophagaceae</taxon>
        <taxon>Geothrix</taxon>
    </lineage>
</organism>
<evidence type="ECO:0000256" key="2">
    <source>
        <dbReference type="ARBA" id="ARBA00022621"/>
    </source>
</evidence>
<keyword evidence="2" id="KW-0561">Oxygen transport</keyword>
<dbReference type="Proteomes" id="UP000709959">
    <property type="component" value="Unassembled WGS sequence"/>
</dbReference>
<name>A0A936K6L5_9BACT</name>
<dbReference type="InterPro" id="IPR050669">
    <property type="entry name" value="Hemerythrin"/>
</dbReference>
<dbReference type="PROSITE" id="PS00550">
    <property type="entry name" value="HEMERYTHRINS"/>
    <property type="match status" value="1"/>
</dbReference>
<evidence type="ECO:0000259" key="5">
    <source>
        <dbReference type="Pfam" id="PF01814"/>
    </source>
</evidence>
<accession>A0A936K6L5</accession>
<comment type="similarity">
    <text evidence="1">Belongs to the hemerythrin family.</text>
</comment>
<comment type="caution">
    <text evidence="6">The sequence shown here is derived from an EMBL/GenBank/DDBJ whole genome shotgun (WGS) entry which is preliminary data.</text>
</comment>
<keyword evidence="3" id="KW-0479">Metal-binding</keyword>
<dbReference type="CDD" id="cd12107">
    <property type="entry name" value="Hemerythrin"/>
    <property type="match status" value="1"/>
</dbReference>
<evidence type="ECO:0000313" key="7">
    <source>
        <dbReference type="Proteomes" id="UP000709959"/>
    </source>
</evidence>
<keyword evidence="4" id="KW-0408">Iron</keyword>
<keyword evidence="2" id="KW-0813">Transport</keyword>
<feature type="domain" description="Hemerythrin-like" evidence="5">
    <location>
        <begin position="12"/>
        <end position="125"/>
    </location>
</feature>
<dbReference type="PANTHER" id="PTHR37164">
    <property type="entry name" value="BACTERIOHEMERYTHRIN"/>
    <property type="match status" value="1"/>
</dbReference>
<evidence type="ECO:0000313" key="6">
    <source>
        <dbReference type="EMBL" id="MBK8573888.1"/>
    </source>
</evidence>
<proteinExistence type="inferred from homology"/>